<protein>
    <submittedName>
        <fullName evidence="2">Protein export protein</fullName>
    </submittedName>
</protein>
<name>T1BBN8_9ZZZZ</name>
<gene>
    <name evidence="2" type="ORF">B2A_00815</name>
</gene>
<dbReference type="EMBL" id="AUZZ01000625">
    <property type="protein sequence ID" value="EQD67282.1"/>
    <property type="molecule type" value="Genomic_DNA"/>
</dbReference>
<dbReference type="GO" id="GO:0006508">
    <property type="term" value="P:proteolysis"/>
    <property type="evidence" value="ECO:0007669"/>
    <property type="project" value="InterPro"/>
</dbReference>
<comment type="caution">
    <text evidence="2">The sequence shown here is derived from an EMBL/GenBank/DDBJ whole genome shotgun (WGS) entry which is preliminary data.</text>
</comment>
<evidence type="ECO:0000259" key="1">
    <source>
        <dbReference type="Pfam" id="PF03412"/>
    </source>
</evidence>
<dbReference type="GO" id="GO:0016020">
    <property type="term" value="C:membrane"/>
    <property type="evidence" value="ECO:0007669"/>
    <property type="project" value="InterPro"/>
</dbReference>
<feature type="domain" description="Peptidase C39" evidence="1">
    <location>
        <begin position="25"/>
        <end position="62"/>
    </location>
</feature>
<dbReference type="GO" id="GO:0005524">
    <property type="term" value="F:ATP binding"/>
    <property type="evidence" value="ECO:0007669"/>
    <property type="project" value="InterPro"/>
</dbReference>
<reference evidence="2" key="2">
    <citation type="journal article" date="2014" name="ISME J.">
        <title>Microbial stratification in low pH oxic and suboxic macroscopic growths along an acid mine drainage.</title>
        <authorList>
            <person name="Mendez-Garcia C."/>
            <person name="Mesa V."/>
            <person name="Sprenger R.R."/>
            <person name="Richter M."/>
            <person name="Diez M.S."/>
            <person name="Solano J."/>
            <person name="Bargiela R."/>
            <person name="Golyshina O.V."/>
            <person name="Manteca A."/>
            <person name="Ramos J.L."/>
            <person name="Gallego J.R."/>
            <person name="Llorente I."/>
            <person name="Martins Dos Santos V.A."/>
            <person name="Jensen O.N."/>
            <person name="Pelaez A.I."/>
            <person name="Sanchez J."/>
            <person name="Ferrer M."/>
        </authorList>
    </citation>
    <scope>NUCLEOTIDE SEQUENCE</scope>
</reference>
<dbReference type="Gene3D" id="3.90.70.10">
    <property type="entry name" value="Cysteine proteinases"/>
    <property type="match status" value="1"/>
</dbReference>
<dbReference type="InterPro" id="IPR005074">
    <property type="entry name" value="Peptidase_C39"/>
</dbReference>
<dbReference type="AlphaFoldDB" id="T1BBN8"/>
<sequence length="64" mass="6826">MTGGDGVHAPALALQGLQFGWRRKLPLQRQTEAAECGLACLAMVAGFHGHAVELPALRQRFALS</sequence>
<dbReference type="GO" id="GO:0008233">
    <property type="term" value="F:peptidase activity"/>
    <property type="evidence" value="ECO:0007669"/>
    <property type="project" value="InterPro"/>
</dbReference>
<proteinExistence type="predicted"/>
<accession>T1BBN8</accession>
<organism evidence="2">
    <name type="scientific">mine drainage metagenome</name>
    <dbReference type="NCBI Taxonomy" id="410659"/>
    <lineage>
        <taxon>unclassified sequences</taxon>
        <taxon>metagenomes</taxon>
        <taxon>ecological metagenomes</taxon>
    </lineage>
</organism>
<dbReference type="Pfam" id="PF03412">
    <property type="entry name" value="Peptidase_C39"/>
    <property type="match status" value="1"/>
</dbReference>
<feature type="non-terminal residue" evidence="2">
    <location>
        <position position="64"/>
    </location>
</feature>
<reference evidence="2" key="1">
    <citation type="submission" date="2013-08" db="EMBL/GenBank/DDBJ databases">
        <authorList>
            <person name="Mendez C."/>
            <person name="Richter M."/>
            <person name="Ferrer M."/>
            <person name="Sanchez J."/>
        </authorList>
    </citation>
    <scope>NUCLEOTIDE SEQUENCE</scope>
</reference>
<evidence type="ECO:0000313" key="2">
    <source>
        <dbReference type="EMBL" id="EQD67282.1"/>
    </source>
</evidence>